<protein>
    <recommendedName>
        <fullName evidence="3">DUF4238 domain-containing protein</fullName>
    </recommendedName>
</protein>
<reference evidence="1 2" key="1">
    <citation type="submission" date="2017-11" db="EMBL/GenBank/DDBJ databases">
        <title>Genome-resolved metagenomics identifies genetic mobility, metabolic interactions, and unexpected diversity in perchlorate-reducing communities.</title>
        <authorList>
            <person name="Barnum T.P."/>
            <person name="Figueroa I.A."/>
            <person name="Carlstrom C.I."/>
            <person name="Lucas L.N."/>
            <person name="Engelbrektson A.L."/>
            <person name="Coates J.D."/>
        </authorList>
    </citation>
    <scope>NUCLEOTIDE SEQUENCE [LARGE SCALE GENOMIC DNA]</scope>
    <source>
        <strain evidence="1">BM301</strain>
    </source>
</reference>
<name>A0A2N6CT65_9GAMM</name>
<evidence type="ECO:0000313" key="1">
    <source>
        <dbReference type="EMBL" id="PLX60312.1"/>
    </source>
</evidence>
<dbReference type="Proteomes" id="UP000235015">
    <property type="component" value="Unassembled WGS sequence"/>
</dbReference>
<organism evidence="1 2">
    <name type="scientific">Sedimenticola selenatireducens</name>
    <dbReference type="NCBI Taxonomy" id="191960"/>
    <lineage>
        <taxon>Bacteria</taxon>
        <taxon>Pseudomonadati</taxon>
        <taxon>Pseudomonadota</taxon>
        <taxon>Gammaproteobacteria</taxon>
        <taxon>Chromatiales</taxon>
        <taxon>Sedimenticolaceae</taxon>
        <taxon>Sedimenticola</taxon>
    </lineage>
</organism>
<proteinExistence type="predicted"/>
<evidence type="ECO:0008006" key="3">
    <source>
        <dbReference type="Google" id="ProtNLM"/>
    </source>
</evidence>
<dbReference type="Pfam" id="PF14022">
    <property type="entry name" value="DUF4238"/>
    <property type="match status" value="1"/>
</dbReference>
<dbReference type="AlphaFoldDB" id="A0A2N6CT65"/>
<dbReference type="RefSeq" id="WP_273440563.1">
    <property type="nucleotide sequence ID" value="NZ_PKUN01000025.1"/>
</dbReference>
<gene>
    <name evidence="1" type="ORF">C0630_16075</name>
</gene>
<dbReference type="EMBL" id="PKUN01000025">
    <property type="protein sequence ID" value="PLX60312.1"/>
    <property type="molecule type" value="Genomic_DNA"/>
</dbReference>
<dbReference type="InterPro" id="IPR025332">
    <property type="entry name" value="DUF4238"/>
</dbReference>
<sequence>MATNKNQHFVPRCYLKPFTLDGENKVINLFNIDRERHIHFAPVKHQCSRDYFYGDNPQLESAIQFVERSYASTIKELLVDGKKLNAKHKTILRRFWLLQHLRTEAACKRAAEMNNEMGSTFRAEIKDFKISIKDAVEMAMMTYADSMDIVDDLKVCLFKNKTRTPFVTSDDPAVLSNKWHLSDKRANFMSFGMHSAGALLFLPLSPKVLCLCYDGDVYSIGHTNGWVPVKNERDIKHFNQLQLANCMANIYYQDKDHSSSINKLYEETFHIRPERRHRFNYAVFDYEENGYERYRVVEKEELQENDNALFHYESIHPEPTNWPQHIKVRRNGAVYTNDTRVGYIRYEKIKERTSGGFRRERPGV</sequence>
<accession>A0A2N6CT65</accession>
<evidence type="ECO:0000313" key="2">
    <source>
        <dbReference type="Proteomes" id="UP000235015"/>
    </source>
</evidence>
<comment type="caution">
    <text evidence="1">The sequence shown here is derived from an EMBL/GenBank/DDBJ whole genome shotgun (WGS) entry which is preliminary data.</text>
</comment>